<keyword evidence="4" id="KW-1185">Reference proteome</keyword>
<proteinExistence type="predicted"/>
<dbReference type="OrthoDB" id="4950117at2759"/>
<organism evidence="3 4">
    <name type="scientific">Fusarium torreyae</name>
    <dbReference type="NCBI Taxonomy" id="1237075"/>
    <lineage>
        <taxon>Eukaryota</taxon>
        <taxon>Fungi</taxon>
        <taxon>Dikarya</taxon>
        <taxon>Ascomycota</taxon>
        <taxon>Pezizomycotina</taxon>
        <taxon>Sordariomycetes</taxon>
        <taxon>Hypocreomycetidae</taxon>
        <taxon>Hypocreales</taxon>
        <taxon>Nectriaceae</taxon>
        <taxon>Fusarium</taxon>
    </lineage>
</organism>
<gene>
    <name evidence="3" type="ORF">NW762_002789</name>
</gene>
<name>A0A9W8SBZ7_9HYPO</name>
<evidence type="ECO:0000313" key="4">
    <source>
        <dbReference type="Proteomes" id="UP001152049"/>
    </source>
</evidence>
<feature type="chain" id="PRO_5040773670" evidence="2">
    <location>
        <begin position="18"/>
        <end position="148"/>
    </location>
</feature>
<comment type="caution">
    <text evidence="3">The sequence shown here is derived from an EMBL/GenBank/DDBJ whole genome shotgun (WGS) entry which is preliminary data.</text>
</comment>
<accession>A0A9W8SBZ7</accession>
<evidence type="ECO:0000256" key="2">
    <source>
        <dbReference type="SAM" id="SignalP"/>
    </source>
</evidence>
<dbReference type="AlphaFoldDB" id="A0A9W8SBZ7"/>
<dbReference type="Proteomes" id="UP001152049">
    <property type="component" value="Unassembled WGS sequence"/>
</dbReference>
<sequence>MRFFTVAALLFSSVALAAPAQDKPIDTACCCCDSSQSAIVCREDIKAEDCMCAAVMCPANAPTVWSASTSAPTAAAAAVKREEEKKPKTTPTPTPADEPCCCCNISKKAIVCEVREEGEDNSCVCPMVMCPSGAPTLTVYAGAEETGN</sequence>
<dbReference type="EMBL" id="JAOQAZ010000003">
    <property type="protein sequence ID" value="KAJ4268721.1"/>
    <property type="molecule type" value="Genomic_DNA"/>
</dbReference>
<evidence type="ECO:0000256" key="1">
    <source>
        <dbReference type="SAM" id="MobiDB-lite"/>
    </source>
</evidence>
<feature type="region of interest" description="Disordered" evidence="1">
    <location>
        <begin position="75"/>
        <end position="96"/>
    </location>
</feature>
<reference evidence="3" key="1">
    <citation type="submission" date="2022-09" db="EMBL/GenBank/DDBJ databases">
        <title>Fusarium specimens isolated from Avocado Roots.</title>
        <authorList>
            <person name="Stajich J."/>
            <person name="Roper C."/>
            <person name="Heimlech-Rivalta G."/>
        </authorList>
    </citation>
    <scope>NUCLEOTIDE SEQUENCE</scope>
    <source>
        <strain evidence="3">CF00136</strain>
    </source>
</reference>
<protein>
    <submittedName>
        <fullName evidence="3">Uncharacterized protein</fullName>
    </submittedName>
</protein>
<keyword evidence="2" id="KW-0732">Signal</keyword>
<feature type="signal peptide" evidence="2">
    <location>
        <begin position="1"/>
        <end position="17"/>
    </location>
</feature>
<evidence type="ECO:0000313" key="3">
    <source>
        <dbReference type="EMBL" id="KAJ4268721.1"/>
    </source>
</evidence>